<accession>A0ACC0TWZ8</accession>
<name>A0ACC0TWZ8_9AGAM</name>
<organism evidence="1 2">
    <name type="scientific">Russula earlei</name>
    <dbReference type="NCBI Taxonomy" id="71964"/>
    <lineage>
        <taxon>Eukaryota</taxon>
        <taxon>Fungi</taxon>
        <taxon>Dikarya</taxon>
        <taxon>Basidiomycota</taxon>
        <taxon>Agaricomycotina</taxon>
        <taxon>Agaricomycetes</taxon>
        <taxon>Russulales</taxon>
        <taxon>Russulaceae</taxon>
        <taxon>Russula</taxon>
    </lineage>
</organism>
<dbReference type="Proteomes" id="UP001207468">
    <property type="component" value="Unassembled WGS sequence"/>
</dbReference>
<reference evidence="1" key="1">
    <citation type="submission" date="2021-03" db="EMBL/GenBank/DDBJ databases">
        <title>Evolutionary priming and transition to the ectomycorrhizal habit in an iconic lineage of mushroom-forming fungi: is preadaptation a requirement?</title>
        <authorList>
            <consortium name="DOE Joint Genome Institute"/>
            <person name="Looney B.P."/>
            <person name="Miyauchi S."/>
            <person name="Morin E."/>
            <person name="Drula E."/>
            <person name="Courty P.E."/>
            <person name="Chicoki N."/>
            <person name="Fauchery L."/>
            <person name="Kohler A."/>
            <person name="Kuo A."/>
            <person name="LaButti K."/>
            <person name="Pangilinan J."/>
            <person name="Lipzen A."/>
            <person name="Riley R."/>
            <person name="Andreopoulos W."/>
            <person name="He G."/>
            <person name="Johnson J."/>
            <person name="Barry K.W."/>
            <person name="Grigoriev I.V."/>
            <person name="Nagy L."/>
            <person name="Hibbett D."/>
            <person name="Henrissat B."/>
            <person name="Matheny P.B."/>
            <person name="Labbe J."/>
            <person name="Martin A.F."/>
        </authorList>
    </citation>
    <scope>NUCLEOTIDE SEQUENCE</scope>
    <source>
        <strain evidence="1">BPL698</strain>
    </source>
</reference>
<proteinExistence type="predicted"/>
<gene>
    <name evidence="1" type="ORF">F5148DRAFT_1290214</name>
</gene>
<protein>
    <submittedName>
        <fullName evidence="1">Uncharacterized protein</fullName>
    </submittedName>
</protein>
<evidence type="ECO:0000313" key="1">
    <source>
        <dbReference type="EMBL" id="KAI9451351.1"/>
    </source>
</evidence>
<dbReference type="EMBL" id="JAGFNK010000381">
    <property type="protein sequence ID" value="KAI9451351.1"/>
    <property type="molecule type" value="Genomic_DNA"/>
</dbReference>
<evidence type="ECO:0000313" key="2">
    <source>
        <dbReference type="Proteomes" id="UP001207468"/>
    </source>
</evidence>
<keyword evidence="2" id="KW-1185">Reference proteome</keyword>
<sequence length="121" mass="13643">MFCLAVGIAPSFAHPPRGGNSGRQMEMTSIHDLWDPVKEHGLELIKQVEAHENALRDALNGLGPDLSHAHTAVMDKYLGDTDRLDYKLRQWSVRTQTKVTSDKTKAELHNANWGIHRWSAF</sequence>
<comment type="caution">
    <text evidence="1">The sequence shown here is derived from an EMBL/GenBank/DDBJ whole genome shotgun (WGS) entry which is preliminary data.</text>
</comment>